<evidence type="ECO:0000313" key="19">
    <source>
        <dbReference type="Proteomes" id="UP001232992"/>
    </source>
</evidence>
<dbReference type="Proteomes" id="UP001232992">
    <property type="component" value="Unassembled WGS sequence"/>
</dbReference>
<comment type="function">
    <text evidence="2 16">Cell wall formation.</text>
</comment>
<keyword evidence="14 16" id="KW-0961">Cell wall biogenesis/degradation</keyword>
<keyword evidence="7 16" id="KW-0285">Flavoprotein</keyword>
<keyword evidence="5 16" id="KW-0963">Cytoplasm</keyword>
<dbReference type="GO" id="GO:0008762">
    <property type="term" value="F:UDP-N-acetylmuramate dehydrogenase activity"/>
    <property type="evidence" value="ECO:0007669"/>
    <property type="project" value="UniProtKB-EC"/>
</dbReference>
<keyword evidence="19" id="KW-1185">Reference proteome</keyword>
<dbReference type="SUPFAM" id="SSF56194">
    <property type="entry name" value="Uridine diphospho-N-Acetylenolpyruvylglucosamine reductase, MurB, C-terminal domain"/>
    <property type="match status" value="1"/>
</dbReference>
<dbReference type="InterPro" id="IPR016169">
    <property type="entry name" value="FAD-bd_PCMH_sub2"/>
</dbReference>
<dbReference type="InterPro" id="IPR016166">
    <property type="entry name" value="FAD-bd_PCMH"/>
</dbReference>
<evidence type="ECO:0000256" key="13">
    <source>
        <dbReference type="ARBA" id="ARBA00023306"/>
    </source>
</evidence>
<dbReference type="InterPro" id="IPR003170">
    <property type="entry name" value="MurB"/>
</dbReference>
<comment type="cofactor">
    <cofactor evidence="1 16">
        <name>FAD</name>
        <dbReference type="ChEBI" id="CHEBI:57692"/>
    </cofactor>
</comment>
<dbReference type="PANTHER" id="PTHR21071">
    <property type="entry name" value="UDP-N-ACETYLENOLPYRUVOYLGLUCOSAMINE REDUCTASE"/>
    <property type="match status" value="1"/>
</dbReference>
<evidence type="ECO:0000256" key="6">
    <source>
        <dbReference type="ARBA" id="ARBA00022618"/>
    </source>
</evidence>
<feature type="active site" description="Proton donor" evidence="16">
    <location>
        <position position="252"/>
    </location>
</feature>
<dbReference type="EMBL" id="JAQOSQ010000017">
    <property type="protein sequence ID" value="MDJ1184628.1"/>
    <property type="molecule type" value="Genomic_DNA"/>
</dbReference>
<dbReference type="Pfam" id="PF01565">
    <property type="entry name" value="FAD_binding_4"/>
    <property type="match status" value="1"/>
</dbReference>
<organism evidence="18 19">
    <name type="scientific">Roseofilum casamattae BLCC-M143</name>
    <dbReference type="NCBI Taxonomy" id="3022442"/>
    <lineage>
        <taxon>Bacteria</taxon>
        <taxon>Bacillati</taxon>
        <taxon>Cyanobacteriota</taxon>
        <taxon>Cyanophyceae</taxon>
        <taxon>Desertifilales</taxon>
        <taxon>Desertifilaceae</taxon>
        <taxon>Roseofilum</taxon>
        <taxon>Roseofilum casamattae</taxon>
    </lineage>
</organism>
<feature type="domain" description="FAD-binding PCMH-type" evidence="17">
    <location>
        <begin position="55"/>
        <end position="222"/>
    </location>
</feature>
<dbReference type="EC" id="1.3.1.98" evidence="16"/>
<feature type="active site" evidence="16">
    <location>
        <position position="201"/>
    </location>
</feature>
<protein>
    <recommendedName>
        <fullName evidence="16">UDP-N-acetylenolpyruvoylglucosamine reductase</fullName>
        <ecNumber evidence="16">1.3.1.98</ecNumber>
    </recommendedName>
    <alternativeName>
        <fullName evidence="16">UDP-N-acetylmuramate dehydrogenase</fullName>
    </alternativeName>
</protein>
<keyword evidence="9 16" id="KW-0521">NADP</keyword>
<dbReference type="RefSeq" id="WP_283759283.1">
    <property type="nucleotide sequence ID" value="NZ_JAQOSQ010000017.1"/>
</dbReference>
<dbReference type="HAMAP" id="MF_00037">
    <property type="entry name" value="MurB"/>
    <property type="match status" value="1"/>
</dbReference>
<evidence type="ECO:0000256" key="14">
    <source>
        <dbReference type="ARBA" id="ARBA00023316"/>
    </source>
</evidence>
<dbReference type="InterPro" id="IPR036318">
    <property type="entry name" value="FAD-bd_PCMH-like_sf"/>
</dbReference>
<keyword evidence="11 16" id="KW-0573">Peptidoglycan synthesis</keyword>
<evidence type="ECO:0000256" key="4">
    <source>
        <dbReference type="ARBA" id="ARBA00004752"/>
    </source>
</evidence>
<evidence type="ECO:0000256" key="7">
    <source>
        <dbReference type="ARBA" id="ARBA00022630"/>
    </source>
</evidence>
<evidence type="ECO:0000259" key="17">
    <source>
        <dbReference type="PROSITE" id="PS51387"/>
    </source>
</evidence>
<gene>
    <name evidence="16 18" type="primary">murB</name>
    <name evidence="18" type="ORF">PMH09_15685</name>
</gene>
<dbReference type="NCBIfam" id="NF010480">
    <property type="entry name" value="PRK13905.1"/>
    <property type="match status" value="1"/>
</dbReference>
<dbReference type="PANTHER" id="PTHR21071:SF4">
    <property type="entry name" value="UDP-N-ACETYLENOLPYRUVOYLGLUCOSAMINE REDUCTASE"/>
    <property type="match status" value="1"/>
</dbReference>
<evidence type="ECO:0000313" key="18">
    <source>
        <dbReference type="EMBL" id="MDJ1184628.1"/>
    </source>
</evidence>
<dbReference type="SUPFAM" id="SSF56176">
    <property type="entry name" value="FAD-binding/transporter-associated domain-like"/>
    <property type="match status" value="1"/>
</dbReference>
<dbReference type="InterPro" id="IPR006094">
    <property type="entry name" value="Oxid_FAD_bind_N"/>
</dbReference>
<dbReference type="Pfam" id="PF02873">
    <property type="entry name" value="MurB_C"/>
    <property type="match status" value="1"/>
</dbReference>
<comment type="caution">
    <text evidence="18">The sequence shown here is derived from an EMBL/GenBank/DDBJ whole genome shotgun (WGS) entry which is preliminary data.</text>
</comment>
<dbReference type="InterPro" id="IPR016167">
    <property type="entry name" value="FAD-bd_PCMH_sub1"/>
</dbReference>
<comment type="subcellular location">
    <subcellularLocation>
        <location evidence="3 16">Cytoplasm</location>
    </subcellularLocation>
</comment>
<keyword evidence="6 16" id="KW-0132">Cell division</keyword>
<dbReference type="Gene3D" id="3.30.465.10">
    <property type="match status" value="1"/>
</dbReference>
<evidence type="ECO:0000256" key="3">
    <source>
        <dbReference type="ARBA" id="ARBA00004496"/>
    </source>
</evidence>
<keyword evidence="8 16" id="KW-0274">FAD</keyword>
<evidence type="ECO:0000256" key="12">
    <source>
        <dbReference type="ARBA" id="ARBA00023002"/>
    </source>
</evidence>
<evidence type="ECO:0000256" key="11">
    <source>
        <dbReference type="ARBA" id="ARBA00022984"/>
    </source>
</evidence>
<evidence type="ECO:0000256" key="10">
    <source>
        <dbReference type="ARBA" id="ARBA00022960"/>
    </source>
</evidence>
<evidence type="ECO:0000256" key="9">
    <source>
        <dbReference type="ARBA" id="ARBA00022857"/>
    </source>
</evidence>
<evidence type="ECO:0000256" key="8">
    <source>
        <dbReference type="ARBA" id="ARBA00022827"/>
    </source>
</evidence>
<dbReference type="Gene3D" id="3.90.78.10">
    <property type="entry name" value="UDP-N-acetylenolpyruvoylglucosamine reductase, C-terminal domain"/>
    <property type="match status" value="1"/>
</dbReference>
<dbReference type="InterPro" id="IPR011601">
    <property type="entry name" value="MurB_C"/>
</dbReference>
<dbReference type="NCBIfam" id="TIGR00179">
    <property type="entry name" value="murB"/>
    <property type="match status" value="1"/>
</dbReference>
<sequence length="331" mass="36119">MTISYNPPKRKTAYVAAQIPAERRNIDSHDIPRELSSPPSIVRANVPLAGLTSFRVGGPAQWYAAPRCEADLLASLAWAKAQELPVTVIGAGSNLLVSDEGLPGLVIATRNLRQVDYQAQTGQVIADAGVHMAQLARQVARRGWSGLEWAIGIPGTVGGAVVMNAGAHQSCMADSLIDIQTLTDSGVRQTFTREQLNYGYRTSILQGTHYTVTQARFQLEVTGDPEQVMATTNTHLHQRHSTQPYYLPSCGSVFRNPEPQKAARLIQGTGLKGYKIGDAQVSELHANFILNCGSATATDIFRLIRYVQEKVEQQHSVRLHPEVKILGRFEG</sequence>
<reference evidence="18 19" key="1">
    <citation type="submission" date="2023-01" db="EMBL/GenBank/DDBJ databases">
        <title>Novel diversity within Roseofilum (Cyanobacteria; Desertifilaceae) from marine benthic mats with descriptions of four novel species.</title>
        <authorList>
            <person name="Wang Y."/>
            <person name="Berthold D.E."/>
            <person name="Hu J."/>
            <person name="Lefler F.W."/>
            <person name="Laughinghouse H.D. IV."/>
        </authorList>
    </citation>
    <scope>NUCLEOTIDE SEQUENCE [LARGE SCALE GENOMIC DNA]</scope>
    <source>
        <strain evidence="18 19">BLCC-M143</strain>
    </source>
</reference>
<evidence type="ECO:0000256" key="15">
    <source>
        <dbReference type="ARBA" id="ARBA00048914"/>
    </source>
</evidence>
<keyword evidence="12 16" id="KW-0560">Oxidoreductase</keyword>
<evidence type="ECO:0000256" key="1">
    <source>
        <dbReference type="ARBA" id="ARBA00001974"/>
    </source>
</evidence>
<comment type="pathway">
    <text evidence="4 16">Cell wall biogenesis; peptidoglycan biosynthesis.</text>
</comment>
<evidence type="ECO:0000256" key="16">
    <source>
        <dbReference type="HAMAP-Rule" id="MF_00037"/>
    </source>
</evidence>
<keyword evidence="13 16" id="KW-0131">Cell cycle</keyword>
<comment type="similarity">
    <text evidence="16">Belongs to the MurB family.</text>
</comment>
<evidence type="ECO:0000256" key="5">
    <source>
        <dbReference type="ARBA" id="ARBA00022490"/>
    </source>
</evidence>
<feature type="active site" evidence="16">
    <location>
        <position position="322"/>
    </location>
</feature>
<accession>A0ABT7C270</accession>
<name>A0ABT7C270_9CYAN</name>
<evidence type="ECO:0000256" key="2">
    <source>
        <dbReference type="ARBA" id="ARBA00003921"/>
    </source>
</evidence>
<dbReference type="PROSITE" id="PS51387">
    <property type="entry name" value="FAD_PCMH"/>
    <property type="match status" value="1"/>
</dbReference>
<keyword evidence="10 16" id="KW-0133">Cell shape</keyword>
<proteinExistence type="inferred from homology"/>
<comment type="catalytic activity">
    <reaction evidence="15 16">
        <text>UDP-N-acetyl-alpha-D-muramate + NADP(+) = UDP-N-acetyl-3-O-(1-carboxyvinyl)-alpha-D-glucosamine + NADPH + H(+)</text>
        <dbReference type="Rhea" id="RHEA:12248"/>
        <dbReference type="ChEBI" id="CHEBI:15378"/>
        <dbReference type="ChEBI" id="CHEBI:57783"/>
        <dbReference type="ChEBI" id="CHEBI:58349"/>
        <dbReference type="ChEBI" id="CHEBI:68483"/>
        <dbReference type="ChEBI" id="CHEBI:70757"/>
        <dbReference type="EC" id="1.3.1.98"/>
    </reaction>
</comment>
<dbReference type="InterPro" id="IPR036635">
    <property type="entry name" value="MurB_C_sf"/>
</dbReference>
<dbReference type="Gene3D" id="3.30.43.10">
    <property type="entry name" value="Uridine Diphospho-n-acetylenolpyruvylglucosamine Reductase, domain 2"/>
    <property type="match status" value="1"/>
</dbReference>